<accession>X0Q2F8</accession>
<feature type="domain" description="FAD/NAD(P)-binding" evidence="1">
    <location>
        <begin position="180"/>
        <end position="387"/>
    </location>
</feature>
<dbReference type="InterPro" id="IPR051209">
    <property type="entry name" value="FAD-bind_Monooxygenase_sf"/>
</dbReference>
<dbReference type="PRINTS" id="PR00411">
    <property type="entry name" value="PNDRDTASEI"/>
</dbReference>
<dbReference type="GO" id="GO:0004497">
    <property type="term" value="F:monooxygenase activity"/>
    <property type="evidence" value="ECO:0007669"/>
    <property type="project" value="UniProtKB-KW"/>
</dbReference>
<organism evidence="2 3">
    <name type="scientific">Rhodococcus wratislaviensis NBRC 100605</name>
    <dbReference type="NCBI Taxonomy" id="1219028"/>
    <lineage>
        <taxon>Bacteria</taxon>
        <taxon>Bacillati</taxon>
        <taxon>Actinomycetota</taxon>
        <taxon>Actinomycetes</taxon>
        <taxon>Mycobacteriales</taxon>
        <taxon>Nocardiaceae</taxon>
        <taxon>Rhodococcus</taxon>
    </lineage>
</organism>
<dbReference type="AlphaFoldDB" id="X0Q2F8"/>
<reference evidence="2 3" key="1">
    <citation type="submission" date="2014-02" db="EMBL/GenBank/DDBJ databases">
        <title>Whole genome shotgun sequence of Rhodococcus wratislaviensis NBRC 100605.</title>
        <authorList>
            <person name="Hosoyama A."/>
            <person name="Tsuchikane K."/>
            <person name="Yoshida I."/>
            <person name="Ohji S."/>
            <person name="Ichikawa N."/>
            <person name="Yamazoe A."/>
            <person name="Fujita N."/>
        </authorList>
    </citation>
    <scope>NUCLEOTIDE SEQUENCE [LARGE SCALE GENOMIC DNA]</scope>
    <source>
        <strain evidence="2 3">NBRC 100605</strain>
    </source>
</reference>
<name>X0Q2F8_RHOWR</name>
<dbReference type="SUPFAM" id="SSF51905">
    <property type="entry name" value="FAD/NAD(P)-binding domain"/>
    <property type="match status" value="2"/>
</dbReference>
<gene>
    <name evidence="2" type="ORF">RW1_095_00120</name>
</gene>
<protein>
    <submittedName>
        <fullName evidence="2">Putative flavin-containing monooxygenase</fullName>
    </submittedName>
</protein>
<dbReference type="Proteomes" id="UP000019491">
    <property type="component" value="Unassembled WGS sequence"/>
</dbReference>
<keyword evidence="3" id="KW-1185">Reference proteome</keyword>
<evidence type="ECO:0000313" key="2">
    <source>
        <dbReference type="EMBL" id="GAF50394.1"/>
    </source>
</evidence>
<sequence>MLKVRDLGEERLTAPDAALDARGAQMKAAQQVQEAGAATDDRINPDRLTESEIRTAVARANVPSLLMVVFQTTGDEKWLAAPYRPTRGKGLGDHDSGGLDEPVQDEIREAAVKAILDLQNGALPAVETPSPELTVRMISVCTGEEVGEEYGPMLSLELARRAAPDAPSLALEPVDAPEGYSVVVIGTGVAGIAAAQQLEDMGIDYVILEKQPEAGGNWWQNTYPGAGVDTPSHLYSFSFAKNDWTTHFELRNELQAYFGAVLKDLGAGERVRYGTEVRSTRYDEAAAQWSVDVINPDGSSSTLRADVVISAVGVLNRPKTPNVPGMDSFTGTSFHSAAWPDDLDLDGKRVAIVGTGASSMQIAPAIADRVAHLSIYQRSPQWVAPFEKFRAPIPMELRRLMQTCPIYHSWYWIRLFWQFGDKVIESLRVDPEWEHPERSVNARNDAHREYFTRYITAQVGDRTDLLDKVMPDYPPFGKRILLDNGWYSTLRKDNVDLVDRSVTAVRPEGLVDDQGAENDVDVIVWATGFEAARFVSSMDVVGTDGRTLREVWNDDDPKAYLGVSVPGFPNFFMLGGPNSFPGSGSFMFFMEVQMRYIRGLLTEMFKKGIKAIDARPEANDEYNELVDSTHARTVWTHRGMSTYYRNSHGRVVFVMPFLNVEYWQMTRRPDLENYTAR</sequence>
<dbReference type="InterPro" id="IPR036188">
    <property type="entry name" value="FAD/NAD-bd_sf"/>
</dbReference>
<dbReference type="PANTHER" id="PTHR42877:SF4">
    <property type="entry name" value="FAD_NAD(P)-BINDING DOMAIN-CONTAINING PROTEIN-RELATED"/>
    <property type="match status" value="1"/>
</dbReference>
<comment type="caution">
    <text evidence="2">The sequence shown here is derived from an EMBL/GenBank/DDBJ whole genome shotgun (WGS) entry which is preliminary data.</text>
</comment>
<keyword evidence="2" id="KW-0503">Monooxygenase</keyword>
<dbReference type="PANTHER" id="PTHR42877">
    <property type="entry name" value="L-ORNITHINE N(5)-MONOOXYGENASE-RELATED"/>
    <property type="match status" value="1"/>
</dbReference>
<dbReference type="Pfam" id="PF07992">
    <property type="entry name" value="Pyr_redox_2"/>
    <property type="match status" value="1"/>
</dbReference>
<evidence type="ECO:0000259" key="1">
    <source>
        <dbReference type="Pfam" id="PF07992"/>
    </source>
</evidence>
<dbReference type="EMBL" id="BAWF01000095">
    <property type="protein sequence ID" value="GAF50394.1"/>
    <property type="molecule type" value="Genomic_DNA"/>
</dbReference>
<dbReference type="InterPro" id="IPR023753">
    <property type="entry name" value="FAD/NAD-binding_dom"/>
</dbReference>
<evidence type="ECO:0000313" key="3">
    <source>
        <dbReference type="Proteomes" id="UP000019491"/>
    </source>
</evidence>
<dbReference type="Gene3D" id="3.50.50.60">
    <property type="entry name" value="FAD/NAD(P)-binding domain"/>
    <property type="match status" value="2"/>
</dbReference>
<keyword evidence="2" id="KW-0560">Oxidoreductase</keyword>
<proteinExistence type="predicted"/>